<proteinExistence type="inferred from homology"/>
<dbReference type="EMBL" id="MH591094">
    <property type="protein sequence ID" value="AYC64326.1"/>
    <property type="molecule type" value="Genomic_DNA"/>
</dbReference>
<organism evidence="6">
    <name type="scientific">Pseudochlorodesmis sp. HV01306a</name>
    <dbReference type="NCBI Taxonomy" id="2358488"/>
    <lineage>
        <taxon>Eukaryota</taxon>
        <taxon>Viridiplantae</taxon>
        <taxon>Chlorophyta</taxon>
        <taxon>core chlorophytes</taxon>
        <taxon>Ulvophyceae</taxon>
        <taxon>TCBD clade</taxon>
        <taxon>Bryopsidales</taxon>
        <taxon>Bryopsidineae</taxon>
        <taxon>Bryopsidaceae</taxon>
        <taxon>Pseudochlorodesmis</taxon>
    </lineage>
</organism>
<reference evidence="6" key="1">
    <citation type="submission" date="2018-07" db="EMBL/GenBank/DDBJ databases">
        <authorList>
            <person name="Quirk P.G."/>
            <person name="Krulwich T.A."/>
        </authorList>
    </citation>
    <scope>NUCLEOTIDE SEQUENCE</scope>
</reference>
<dbReference type="Gene3D" id="3.30.230.10">
    <property type="match status" value="1"/>
</dbReference>
<dbReference type="GO" id="GO:0015935">
    <property type="term" value="C:small ribosomal subunit"/>
    <property type="evidence" value="ECO:0007669"/>
    <property type="project" value="TreeGrafter"/>
</dbReference>
<evidence type="ECO:0000256" key="4">
    <source>
        <dbReference type="ARBA" id="ARBA00035152"/>
    </source>
</evidence>
<dbReference type="PANTHER" id="PTHR21569">
    <property type="entry name" value="RIBOSOMAL PROTEIN S9"/>
    <property type="match status" value="1"/>
</dbReference>
<keyword evidence="3" id="KW-0687">Ribonucleoprotein</keyword>
<dbReference type="GO" id="GO:0003735">
    <property type="term" value="F:structural constituent of ribosome"/>
    <property type="evidence" value="ECO:0007669"/>
    <property type="project" value="InterPro"/>
</dbReference>
<dbReference type="InterPro" id="IPR000754">
    <property type="entry name" value="Ribosomal_uS9"/>
</dbReference>
<dbReference type="SUPFAM" id="SSF54211">
    <property type="entry name" value="Ribosomal protein S5 domain 2-like"/>
    <property type="match status" value="1"/>
</dbReference>
<evidence type="ECO:0000256" key="3">
    <source>
        <dbReference type="ARBA" id="ARBA00023274"/>
    </source>
</evidence>
<dbReference type="InterPro" id="IPR014721">
    <property type="entry name" value="Ribsml_uS5_D2-typ_fold_subgr"/>
</dbReference>
<dbReference type="GO" id="GO:0006412">
    <property type="term" value="P:translation"/>
    <property type="evidence" value="ECO:0007669"/>
    <property type="project" value="InterPro"/>
</dbReference>
<keyword evidence="6" id="KW-0934">Plastid</keyword>
<gene>
    <name evidence="6" type="primary">rps9</name>
</gene>
<protein>
    <recommendedName>
        <fullName evidence="4">Small ribosomal subunit protein uS9c</fullName>
    </recommendedName>
    <alternativeName>
        <fullName evidence="5">30S ribosomal protein S9, chloroplastic</fullName>
    </alternativeName>
</protein>
<evidence type="ECO:0000256" key="2">
    <source>
        <dbReference type="ARBA" id="ARBA00022980"/>
    </source>
</evidence>
<evidence type="ECO:0000256" key="1">
    <source>
        <dbReference type="ARBA" id="ARBA00005251"/>
    </source>
</evidence>
<keyword evidence="6" id="KW-0150">Chloroplast</keyword>
<dbReference type="PANTHER" id="PTHR21569:SF1">
    <property type="entry name" value="SMALL RIBOSOMAL SUBUNIT PROTEIN US9M"/>
    <property type="match status" value="1"/>
</dbReference>
<reference evidence="6" key="2">
    <citation type="journal article" date="2019" name="Mol. Phylogenet. Evol.">
        <title>Reassessment of the classification of bryopsidales (chlorophyta) based on chloroplast phylogenomic analyses.</title>
        <authorList>
            <person name="Cremen M.C."/>
            <person name="Leliaert F."/>
            <person name="West J."/>
            <person name="Lam D.W."/>
            <person name="Shimada S."/>
            <person name="Lopez-Bautista J.M."/>
            <person name="Verbruggen H."/>
        </authorList>
    </citation>
    <scope>NUCLEOTIDE SEQUENCE</scope>
</reference>
<evidence type="ECO:0000256" key="5">
    <source>
        <dbReference type="ARBA" id="ARBA00035437"/>
    </source>
</evidence>
<dbReference type="GO" id="GO:0003723">
    <property type="term" value="F:RNA binding"/>
    <property type="evidence" value="ECO:0007669"/>
    <property type="project" value="TreeGrafter"/>
</dbReference>
<evidence type="ECO:0000313" key="6">
    <source>
        <dbReference type="EMBL" id="AYC64326.1"/>
    </source>
</evidence>
<comment type="similarity">
    <text evidence="1">Belongs to the universal ribosomal protein uS9 family.</text>
</comment>
<geneLocation type="chloroplast" evidence="6"/>
<dbReference type="AlphaFoldDB" id="A0A386AXZ9"/>
<accession>A0A386AXZ9</accession>
<dbReference type="InterPro" id="IPR020568">
    <property type="entry name" value="Ribosomal_Su5_D2-typ_SF"/>
</dbReference>
<keyword evidence="2 6" id="KW-0689">Ribosomal protein</keyword>
<sequence>MQYYGIGRRKAAVAQAFIIGENIKNPEFLLNETLQTIDLRVNRKSFFDYFQADPSPIQDIQQFLKIFGLTLQPIAVNKKENLAINLKVSGGGITAQKEAVYLALANAFCQLDTGFYPILKKQKLLTQDSRIKERKKYGLKKARKAPQYSKR</sequence>
<dbReference type="Pfam" id="PF00380">
    <property type="entry name" value="Ribosomal_S9"/>
    <property type="match status" value="1"/>
</dbReference>
<name>A0A386AXZ9_9CHLO</name>